<comment type="caution">
    <text evidence="1">The sequence shown here is derived from an EMBL/GenBank/DDBJ whole genome shotgun (WGS) entry which is preliminary data.</text>
</comment>
<sequence>WETCRLLERSDAVSDGSRHDLEAGSSELGLTAEVSIYYQSYSGFLISYDDIRVIIAFRSTSNTVLSTHTIGPVDCTTNPGWCFQQTFIAILTSTRSIDHTMPFTRNSGTKIGAYTTDDNSSRVV</sequence>
<dbReference type="AlphaFoldDB" id="A0A816XJD1"/>
<proteinExistence type="predicted"/>
<accession>A0A816XJD1</accession>
<name>A0A816XJD1_9BILA</name>
<gene>
    <name evidence="1" type="ORF">WKI299_LOCUS29424</name>
</gene>
<feature type="non-terminal residue" evidence="1">
    <location>
        <position position="1"/>
    </location>
</feature>
<evidence type="ECO:0000313" key="1">
    <source>
        <dbReference type="EMBL" id="CAF2146569.1"/>
    </source>
</evidence>
<dbReference type="EMBL" id="CAJNRF010013189">
    <property type="protein sequence ID" value="CAF2146569.1"/>
    <property type="molecule type" value="Genomic_DNA"/>
</dbReference>
<reference evidence="1" key="1">
    <citation type="submission" date="2021-02" db="EMBL/GenBank/DDBJ databases">
        <authorList>
            <person name="Nowell W R."/>
        </authorList>
    </citation>
    <scope>NUCLEOTIDE SEQUENCE</scope>
</reference>
<dbReference type="Proteomes" id="UP000663856">
    <property type="component" value="Unassembled WGS sequence"/>
</dbReference>
<evidence type="ECO:0000313" key="2">
    <source>
        <dbReference type="Proteomes" id="UP000663856"/>
    </source>
</evidence>
<organism evidence="1 2">
    <name type="scientific">Rotaria magnacalcarata</name>
    <dbReference type="NCBI Taxonomy" id="392030"/>
    <lineage>
        <taxon>Eukaryota</taxon>
        <taxon>Metazoa</taxon>
        <taxon>Spiralia</taxon>
        <taxon>Gnathifera</taxon>
        <taxon>Rotifera</taxon>
        <taxon>Eurotatoria</taxon>
        <taxon>Bdelloidea</taxon>
        <taxon>Philodinida</taxon>
        <taxon>Philodinidae</taxon>
        <taxon>Rotaria</taxon>
    </lineage>
</organism>
<protein>
    <submittedName>
        <fullName evidence="1">Uncharacterized protein</fullName>
    </submittedName>
</protein>